<proteinExistence type="predicted"/>
<protein>
    <submittedName>
        <fullName evidence="2">Uncharacterized protein</fullName>
    </submittedName>
</protein>
<keyword evidence="3" id="KW-1185">Reference proteome</keyword>
<evidence type="ECO:0000313" key="2">
    <source>
        <dbReference type="EMBL" id="MCI51266.1"/>
    </source>
</evidence>
<dbReference type="Proteomes" id="UP000265520">
    <property type="component" value="Unassembled WGS sequence"/>
</dbReference>
<organism evidence="2 3">
    <name type="scientific">Trifolium medium</name>
    <dbReference type="NCBI Taxonomy" id="97028"/>
    <lineage>
        <taxon>Eukaryota</taxon>
        <taxon>Viridiplantae</taxon>
        <taxon>Streptophyta</taxon>
        <taxon>Embryophyta</taxon>
        <taxon>Tracheophyta</taxon>
        <taxon>Spermatophyta</taxon>
        <taxon>Magnoliopsida</taxon>
        <taxon>eudicotyledons</taxon>
        <taxon>Gunneridae</taxon>
        <taxon>Pentapetalae</taxon>
        <taxon>rosids</taxon>
        <taxon>fabids</taxon>
        <taxon>Fabales</taxon>
        <taxon>Fabaceae</taxon>
        <taxon>Papilionoideae</taxon>
        <taxon>50 kb inversion clade</taxon>
        <taxon>NPAAA clade</taxon>
        <taxon>Hologalegina</taxon>
        <taxon>IRL clade</taxon>
        <taxon>Trifolieae</taxon>
        <taxon>Trifolium</taxon>
    </lineage>
</organism>
<dbReference type="EMBL" id="LXQA010429269">
    <property type="protein sequence ID" value="MCI51266.1"/>
    <property type="molecule type" value="Genomic_DNA"/>
</dbReference>
<keyword evidence="1" id="KW-0175">Coiled coil</keyword>
<evidence type="ECO:0000313" key="3">
    <source>
        <dbReference type="Proteomes" id="UP000265520"/>
    </source>
</evidence>
<sequence>QYLKERDVSMKKVTELEQQLREMTVAFDNYKNKHALQQNLVKELEETKAKLAEVVNERDALLEQVNELKEKVAELEEKMKSAEVTLIAEEERKADPAGL</sequence>
<feature type="non-terminal residue" evidence="2">
    <location>
        <position position="1"/>
    </location>
</feature>
<accession>A0A392STR5</accession>
<name>A0A392STR5_9FABA</name>
<feature type="non-terminal residue" evidence="2">
    <location>
        <position position="99"/>
    </location>
</feature>
<feature type="coiled-coil region" evidence="1">
    <location>
        <begin position="13"/>
        <end position="92"/>
    </location>
</feature>
<evidence type="ECO:0000256" key="1">
    <source>
        <dbReference type="SAM" id="Coils"/>
    </source>
</evidence>
<dbReference type="AlphaFoldDB" id="A0A392STR5"/>
<comment type="caution">
    <text evidence="2">The sequence shown here is derived from an EMBL/GenBank/DDBJ whole genome shotgun (WGS) entry which is preliminary data.</text>
</comment>
<reference evidence="2 3" key="1">
    <citation type="journal article" date="2018" name="Front. Plant Sci.">
        <title>Red Clover (Trifolium pratense) and Zigzag Clover (T. medium) - A Picture of Genomic Similarities and Differences.</title>
        <authorList>
            <person name="Dluhosova J."/>
            <person name="Istvanek J."/>
            <person name="Nedelnik J."/>
            <person name="Repkova J."/>
        </authorList>
    </citation>
    <scope>NUCLEOTIDE SEQUENCE [LARGE SCALE GENOMIC DNA]</scope>
    <source>
        <strain evidence="3">cv. 10/8</strain>
        <tissue evidence="2">Leaf</tissue>
    </source>
</reference>